<evidence type="ECO:0000313" key="7">
    <source>
        <dbReference type="EMBL" id="SDJ69937.1"/>
    </source>
</evidence>
<dbReference type="InterPro" id="IPR027417">
    <property type="entry name" value="P-loop_NTPase"/>
</dbReference>
<evidence type="ECO:0000259" key="6">
    <source>
        <dbReference type="PROSITE" id="PS50893"/>
    </source>
</evidence>
<dbReference type="AlphaFoldDB" id="A0A1G8VVV7"/>
<dbReference type="EMBL" id="FNFI01000002">
    <property type="protein sequence ID" value="SDJ69937.1"/>
    <property type="molecule type" value="Genomic_DNA"/>
</dbReference>
<comment type="similarity">
    <text evidence="1">Belongs to the ABC transporter superfamily.</text>
</comment>
<dbReference type="STRING" id="586411.SAMN05216187_10238"/>
<reference evidence="8" key="1">
    <citation type="submission" date="2016-10" db="EMBL/GenBank/DDBJ databases">
        <authorList>
            <person name="Varghese N."/>
            <person name="Submissions S."/>
        </authorList>
    </citation>
    <scope>NUCLEOTIDE SEQUENCE [LARGE SCALE GENOMIC DNA]</scope>
    <source>
        <strain evidence="8">CGMCC 1.8911</strain>
    </source>
</reference>
<evidence type="ECO:0000256" key="4">
    <source>
        <dbReference type="ARBA" id="ARBA00022840"/>
    </source>
</evidence>
<dbReference type="GO" id="GO:0140359">
    <property type="term" value="F:ABC-type transporter activity"/>
    <property type="evidence" value="ECO:0007669"/>
    <property type="project" value="InterPro"/>
</dbReference>
<evidence type="ECO:0000256" key="1">
    <source>
        <dbReference type="ARBA" id="ARBA00005417"/>
    </source>
</evidence>
<evidence type="ECO:0000256" key="2">
    <source>
        <dbReference type="ARBA" id="ARBA00022448"/>
    </source>
</evidence>
<dbReference type="InterPro" id="IPR050683">
    <property type="entry name" value="Bact_Polysacc_Export_ATP-bd"/>
</dbReference>
<dbReference type="GO" id="GO:0016887">
    <property type="term" value="F:ATP hydrolysis activity"/>
    <property type="evidence" value="ECO:0007669"/>
    <property type="project" value="InterPro"/>
</dbReference>
<dbReference type="Gene3D" id="3.40.50.300">
    <property type="entry name" value="P-loop containing nucleotide triphosphate hydrolases"/>
    <property type="match status" value="1"/>
</dbReference>
<dbReference type="InterPro" id="IPR003439">
    <property type="entry name" value="ABC_transporter-like_ATP-bd"/>
</dbReference>
<dbReference type="NCBIfam" id="NF010066">
    <property type="entry name" value="PRK13546.1"/>
    <property type="match status" value="1"/>
</dbReference>
<accession>A0A1G8VVV7</accession>
<dbReference type="Gene3D" id="2.30.30.170">
    <property type="match status" value="2"/>
</dbReference>
<dbReference type="RefSeq" id="WP_092595103.1">
    <property type="nucleotide sequence ID" value="NZ_FNFI01000002.1"/>
</dbReference>
<keyword evidence="2" id="KW-0813">Transport</keyword>
<feature type="domain" description="ABC transporter" evidence="6">
    <location>
        <begin position="22"/>
        <end position="243"/>
    </location>
</feature>
<dbReference type="GO" id="GO:0005524">
    <property type="term" value="F:ATP binding"/>
    <property type="evidence" value="ECO:0007669"/>
    <property type="project" value="UniProtKB-KW"/>
</dbReference>
<proteinExistence type="inferred from homology"/>
<dbReference type="Pfam" id="PF00005">
    <property type="entry name" value="ABC_tran"/>
    <property type="match status" value="1"/>
</dbReference>
<gene>
    <name evidence="7" type="ORF">SAMN05216187_10238</name>
</gene>
<dbReference type="GO" id="GO:0016020">
    <property type="term" value="C:membrane"/>
    <property type="evidence" value="ECO:0007669"/>
    <property type="project" value="InterPro"/>
</dbReference>
<dbReference type="InterPro" id="IPR003593">
    <property type="entry name" value="AAA+_ATPase"/>
</dbReference>
<organism evidence="7 8">
    <name type="scientific">Jeotgalicoccus aerolatus</name>
    <dbReference type="NCBI Taxonomy" id="709510"/>
    <lineage>
        <taxon>Bacteria</taxon>
        <taxon>Bacillati</taxon>
        <taxon>Bacillota</taxon>
        <taxon>Bacilli</taxon>
        <taxon>Bacillales</taxon>
        <taxon>Staphylococcaceae</taxon>
        <taxon>Jeotgalicoccus</taxon>
    </lineage>
</organism>
<protein>
    <submittedName>
        <fullName evidence="7">Teichoic acid transport system ATP-binding protein</fullName>
    </submittedName>
</protein>
<keyword evidence="5" id="KW-1278">Translocase</keyword>
<dbReference type="Proteomes" id="UP000242700">
    <property type="component" value="Unassembled WGS sequence"/>
</dbReference>
<dbReference type="SMART" id="SM00382">
    <property type="entry name" value="AAA"/>
    <property type="match status" value="1"/>
</dbReference>
<dbReference type="SUPFAM" id="SSF52540">
    <property type="entry name" value="P-loop containing nucleoside triphosphate hydrolases"/>
    <property type="match status" value="1"/>
</dbReference>
<dbReference type="InterPro" id="IPR015860">
    <property type="entry name" value="ABC_transpr_TagH-like"/>
</dbReference>
<dbReference type="PROSITE" id="PS50893">
    <property type="entry name" value="ABC_TRANSPORTER_2"/>
    <property type="match status" value="1"/>
</dbReference>
<dbReference type="PANTHER" id="PTHR46743:SF2">
    <property type="entry name" value="TEICHOIC ACIDS EXPORT ATP-BINDING PROTEIN TAGH"/>
    <property type="match status" value="1"/>
</dbReference>
<dbReference type="InterPro" id="IPR017871">
    <property type="entry name" value="ABC_transporter-like_CS"/>
</dbReference>
<keyword evidence="4 7" id="KW-0067">ATP-binding</keyword>
<dbReference type="PANTHER" id="PTHR46743">
    <property type="entry name" value="TEICHOIC ACIDS EXPORT ATP-BINDING PROTEIN TAGH"/>
    <property type="match status" value="1"/>
</dbReference>
<dbReference type="CDD" id="cd03220">
    <property type="entry name" value="ABC_KpsT_Wzt"/>
    <property type="match status" value="1"/>
</dbReference>
<dbReference type="OrthoDB" id="9778870at2"/>
<name>A0A1G8VVV7_9STAP</name>
<dbReference type="PROSITE" id="PS00211">
    <property type="entry name" value="ABC_TRANSPORTER_1"/>
    <property type="match status" value="1"/>
</dbReference>
<keyword evidence="3" id="KW-0547">Nucleotide-binding</keyword>
<evidence type="ECO:0000313" key="8">
    <source>
        <dbReference type="Proteomes" id="UP000242700"/>
    </source>
</evidence>
<dbReference type="InterPro" id="IPR038200">
    <property type="entry name" value="GW_dom_sf"/>
</dbReference>
<evidence type="ECO:0000256" key="5">
    <source>
        <dbReference type="ARBA" id="ARBA00022967"/>
    </source>
</evidence>
<evidence type="ECO:0000256" key="3">
    <source>
        <dbReference type="ARBA" id="ARBA00022741"/>
    </source>
</evidence>
<sequence>MTKAIITKNVVKKYKQYSNQKERMLDLISPTSRGEDFYALNGVDFEADKGDVVGFIGINGSGKSTLSNIIAGIVPETSGEVQVNGQPALIAVAAGLNDDLTGRDNIELKCLMLGFSKDEIKELEPEIIEFAELENFIDQPVKSYSSGMKSRLGFAISVKVDPDILIIDEALSVGDRAFADKSLKKMMEFKDQGKTMIFVSHSIGQMKTFCDKILWLEFGRVKAFGEVKDVLPLYEAFLMKWQNMQKDERDIYRNKIMSKDPADNKYKKLGDLMVLDDDEELEASHTYSVRPVSRLAHLKAYTTYVYQSPNDDENKSDAQHLKNKVYYVKREATYQFENYYLLSTQPSGEDGVIGWIRGIETSSHVHTLVDNDKKIFYLTGRGFASSEPWGGKRQYVHELLEHHGGLIFDVNETILIGNNIWYQGVIEGESELVWIHSNNVVSDMEELNDDDDSNN</sequence>